<dbReference type="GeneID" id="20319632"/>
<proteinExistence type="predicted"/>
<feature type="compositionally biased region" description="Basic and acidic residues" evidence="1">
    <location>
        <begin position="296"/>
        <end position="308"/>
    </location>
</feature>
<gene>
    <name evidence="2" type="ORF">T265_05450</name>
</gene>
<dbReference type="EMBL" id="KL596721">
    <property type="protein sequence ID" value="KER27484.1"/>
    <property type="molecule type" value="Genomic_DNA"/>
</dbReference>
<accession>A0A075AF91</accession>
<evidence type="ECO:0000256" key="1">
    <source>
        <dbReference type="SAM" id="MobiDB-lite"/>
    </source>
</evidence>
<sequence>MHADEPVKVVDKFVYLGSCITPGCLTKDGTSIRTGKARAAFVSLCYLWRRLIRQGWSLQCWVWWDHRISNAEVRRIVFARSNSPTIDELITLQSLRWLGHVLRMPIDRLPRILFAEPCEGWKRADCAGHYRLPEWGSRGGPHKWLETLPSPPSMALMYPRYCLQCIAPFPTPPLNSPLTVLYLRTNLSAPASNAQLHTPPPRIIGQRYCSSYNHCTTMSSCHATQRKCECQDSSRLLKSTQKKSRCQSQVRIMNPQCLAAMPPKGSASARIRPGYSSLHKRSRDARVSPSPFCPARGDDNINGEDARRSPVVPPGVTAVQCIDLDGLCLASKGPTNELSCGLLSSVYKHAQSVEDVDDFPVVVIEQDSRITSYGRNYWQKRATANTWNGNGPFSSVGPQPKHLAQKLNRKAAVFGGKCKCITVSTEQVARCSNPNPEGQVTVFVRPLIIDQPDMRDSVSVTGTFPSITQWIAEGPQPKHLAQKLNRKAAVFGGKCKCITVSTEQVARCSNPNPEGQVTVFVRPLIIDQPDMRDSVSVTGTFPSITQWIAEVREPSHHGKVQSLRDSTKNAR</sequence>
<keyword evidence="3" id="KW-1185">Reference proteome</keyword>
<dbReference type="OrthoDB" id="76862at2759"/>
<dbReference type="Gene3D" id="3.30.450.30">
    <property type="entry name" value="Dynein light chain 2a, cytoplasmic"/>
    <property type="match status" value="1"/>
</dbReference>
<dbReference type="GO" id="GO:0043066">
    <property type="term" value="P:negative regulation of apoptotic process"/>
    <property type="evidence" value="ECO:0007669"/>
    <property type="project" value="InterPro"/>
</dbReference>
<dbReference type="AlphaFoldDB" id="A0A075AF91"/>
<dbReference type="STRING" id="6198.A0A075AF91"/>
<dbReference type="Pfam" id="PF16672">
    <property type="entry name" value="LAMTOR5"/>
    <property type="match status" value="1"/>
</dbReference>
<dbReference type="InterPro" id="IPR024135">
    <property type="entry name" value="LAMTOR5"/>
</dbReference>
<dbReference type="KEGG" id="ovi:T265_05450"/>
<name>A0A075AF91_OPIVI</name>
<dbReference type="CTD" id="20319632"/>
<evidence type="ECO:0000313" key="2">
    <source>
        <dbReference type="EMBL" id="KER27484.1"/>
    </source>
</evidence>
<dbReference type="RefSeq" id="XP_009168725.1">
    <property type="nucleotide sequence ID" value="XM_009170461.1"/>
</dbReference>
<feature type="region of interest" description="Disordered" evidence="1">
    <location>
        <begin position="277"/>
        <end position="309"/>
    </location>
</feature>
<dbReference type="GO" id="GO:0071986">
    <property type="term" value="C:Ragulator complex"/>
    <property type="evidence" value="ECO:0007669"/>
    <property type="project" value="InterPro"/>
</dbReference>
<protein>
    <submittedName>
        <fullName evidence="2">Uncharacterized protein</fullName>
    </submittedName>
</protein>
<reference evidence="2 3" key="1">
    <citation type="submission" date="2013-11" db="EMBL/GenBank/DDBJ databases">
        <title>Opisthorchis viverrini - life in the bile duct.</title>
        <authorList>
            <person name="Young N.D."/>
            <person name="Nagarajan N."/>
            <person name="Lin S.J."/>
            <person name="Korhonen P.K."/>
            <person name="Jex A.R."/>
            <person name="Hall R.S."/>
            <person name="Safavi-Hemami H."/>
            <person name="Kaewkong W."/>
            <person name="Bertrand D."/>
            <person name="Gao S."/>
            <person name="Seet Q."/>
            <person name="Wongkham S."/>
            <person name="Teh B.T."/>
            <person name="Wongkham C."/>
            <person name="Intapan P.M."/>
            <person name="Maleewong W."/>
            <person name="Yang X."/>
            <person name="Hu M."/>
            <person name="Wang Z."/>
            <person name="Hofmann A."/>
            <person name="Sternberg P.W."/>
            <person name="Tan P."/>
            <person name="Wang J."/>
            <person name="Gasser R.B."/>
        </authorList>
    </citation>
    <scope>NUCLEOTIDE SEQUENCE [LARGE SCALE GENOMIC DNA]</scope>
</reference>
<dbReference type="Proteomes" id="UP000054324">
    <property type="component" value="Unassembled WGS sequence"/>
</dbReference>
<evidence type="ECO:0000313" key="3">
    <source>
        <dbReference type="Proteomes" id="UP000054324"/>
    </source>
</evidence>
<organism evidence="2 3">
    <name type="scientific">Opisthorchis viverrini</name>
    <name type="common">Southeast Asian liver fluke</name>
    <dbReference type="NCBI Taxonomy" id="6198"/>
    <lineage>
        <taxon>Eukaryota</taxon>
        <taxon>Metazoa</taxon>
        <taxon>Spiralia</taxon>
        <taxon>Lophotrochozoa</taxon>
        <taxon>Platyhelminthes</taxon>
        <taxon>Trematoda</taxon>
        <taxon>Digenea</taxon>
        <taxon>Opisthorchiida</taxon>
        <taxon>Opisthorchiata</taxon>
        <taxon>Opisthorchiidae</taxon>
        <taxon>Opisthorchis</taxon>
    </lineage>
</organism>